<dbReference type="InterPro" id="IPR036372">
    <property type="entry name" value="BEACH_dom_sf"/>
</dbReference>
<name>A0A9Q0RF03_ANAIG</name>
<keyword evidence="4" id="KW-1185">Reference proteome</keyword>
<evidence type="ECO:0000259" key="2">
    <source>
        <dbReference type="PROSITE" id="PS50197"/>
    </source>
</evidence>
<dbReference type="Pfam" id="PF02138">
    <property type="entry name" value="Beach"/>
    <property type="match status" value="1"/>
</dbReference>
<dbReference type="PROSITE" id="PS50197">
    <property type="entry name" value="BEACH"/>
    <property type="match status" value="1"/>
</dbReference>
<accession>A0A9Q0RF03</accession>
<organism evidence="3 4">
    <name type="scientific">Anaeramoeba ignava</name>
    <name type="common">Anaerobic marine amoeba</name>
    <dbReference type="NCBI Taxonomy" id="1746090"/>
    <lineage>
        <taxon>Eukaryota</taxon>
        <taxon>Metamonada</taxon>
        <taxon>Anaeramoebidae</taxon>
        <taxon>Anaeramoeba</taxon>
    </lineage>
</organism>
<dbReference type="EMBL" id="JAPDFW010000057">
    <property type="protein sequence ID" value="KAJ5077712.1"/>
    <property type="molecule type" value="Genomic_DNA"/>
</dbReference>
<dbReference type="InterPro" id="IPR000409">
    <property type="entry name" value="BEACH_dom"/>
</dbReference>
<dbReference type="InterPro" id="IPR050865">
    <property type="entry name" value="BEACH_Domain"/>
</dbReference>
<dbReference type="Gene3D" id="1.10.1540.10">
    <property type="entry name" value="BEACH domain"/>
    <property type="match status" value="1"/>
</dbReference>
<gene>
    <name evidence="3" type="ORF">M0811_05811</name>
</gene>
<dbReference type="PANTHER" id="PTHR13743">
    <property type="entry name" value="BEIGE/BEACH-RELATED"/>
    <property type="match status" value="1"/>
</dbReference>
<evidence type="ECO:0000256" key="1">
    <source>
        <dbReference type="SAM" id="MobiDB-lite"/>
    </source>
</evidence>
<feature type="compositionally biased region" description="Polar residues" evidence="1">
    <location>
        <begin position="237"/>
        <end position="246"/>
    </location>
</feature>
<reference evidence="3" key="1">
    <citation type="submission" date="2022-10" db="EMBL/GenBank/DDBJ databases">
        <title>Novel sulphate-reducing endosymbionts in the free-living metamonad Anaeramoeba.</title>
        <authorList>
            <person name="Jerlstrom-Hultqvist J."/>
            <person name="Cepicka I."/>
            <person name="Gallot-Lavallee L."/>
            <person name="Salas-Leiva D."/>
            <person name="Curtis B.A."/>
            <person name="Zahonova K."/>
            <person name="Pipaliya S."/>
            <person name="Dacks J."/>
            <person name="Roger A.J."/>
        </authorList>
    </citation>
    <scope>NUCLEOTIDE SEQUENCE</scope>
    <source>
        <strain evidence="3">BMAN</strain>
    </source>
</reference>
<dbReference type="OrthoDB" id="26681at2759"/>
<dbReference type="AlphaFoldDB" id="A0A9Q0RF03"/>
<dbReference type="SMART" id="SM01026">
    <property type="entry name" value="Beach"/>
    <property type="match status" value="1"/>
</dbReference>
<feature type="compositionally biased region" description="Low complexity" evidence="1">
    <location>
        <begin position="258"/>
        <end position="272"/>
    </location>
</feature>
<dbReference type="PANTHER" id="PTHR13743:SF123">
    <property type="entry name" value="PROTEIN FAN"/>
    <property type="match status" value="1"/>
</dbReference>
<dbReference type="Proteomes" id="UP001149090">
    <property type="component" value="Unassembled WGS sequence"/>
</dbReference>
<feature type="domain" description="BEACH" evidence="2">
    <location>
        <begin position="1"/>
        <end position="121"/>
    </location>
</feature>
<protein>
    <submittedName>
        <fullName evidence="3">Beige/beach-related</fullName>
    </submittedName>
</protein>
<dbReference type="SUPFAM" id="SSF81837">
    <property type="entry name" value="BEACH domain"/>
    <property type="match status" value="1"/>
</dbReference>
<feature type="region of interest" description="Disordered" evidence="1">
    <location>
        <begin position="222"/>
        <end position="272"/>
    </location>
</feature>
<comment type="caution">
    <text evidence="3">The sequence shown here is derived from an EMBL/GenBank/DDBJ whole genome shotgun (WGS) entry which is preliminary data.</text>
</comment>
<sequence length="272" mass="31098">MFINLNGFDLGTKQIGKIVDDVEIPLWAKSNPRLFTYKFLEALESPLVSESLHNWIDLIFGYKQQGRHAEEALNLFHPNTYEGNVHIESIEDEEVKRSLIMEIQNFGQTPVQIFSKPHPKRKSQKSTSTIIDIIHSYSSNEQLSSLIQKSNSNSKSQIPSLLSNLHLSRDQKNSQNLIKIKSSPLHSSLGDFNVLKSSNKAISDDYSLLNHQNVKFEIHTKSQSLSKISDSPLHKPISSNHKSNLNPFEKKMKKKNQNENQIQNQNKNQNEK</sequence>
<evidence type="ECO:0000313" key="4">
    <source>
        <dbReference type="Proteomes" id="UP001149090"/>
    </source>
</evidence>
<evidence type="ECO:0000313" key="3">
    <source>
        <dbReference type="EMBL" id="KAJ5077712.1"/>
    </source>
</evidence>
<proteinExistence type="predicted"/>